<keyword evidence="12" id="KW-1185">Reference proteome</keyword>
<dbReference type="GO" id="GO:0003723">
    <property type="term" value="F:RNA binding"/>
    <property type="evidence" value="ECO:0007669"/>
    <property type="project" value="UniProtKB-KW"/>
</dbReference>
<evidence type="ECO:0000259" key="10">
    <source>
        <dbReference type="Pfam" id="PF21974"/>
    </source>
</evidence>
<comment type="subcellular location">
    <subcellularLocation>
        <location evidence="3">Cytoplasm</location>
    </subcellularLocation>
    <subcellularLocation>
        <location evidence="2">Nucleus</location>
    </subcellularLocation>
</comment>
<dbReference type="PANTHER" id="PTHR13403:SF6">
    <property type="entry name" value="SNURPORTIN-1"/>
    <property type="match status" value="1"/>
</dbReference>
<dbReference type="InterPro" id="IPR017336">
    <property type="entry name" value="Snurportin-1"/>
</dbReference>
<dbReference type="PANTHER" id="PTHR13403">
    <property type="entry name" value="SNURPORTIN1 RNUT1 PROTEIN RNA, U TRANSPORTER 1"/>
    <property type="match status" value="1"/>
</dbReference>
<evidence type="ECO:0000313" key="12">
    <source>
        <dbReference type="Proteomes" id="UP001162131"/>
    </source>
</evidence>
<dbReference type="GO" id="GO:0005634">
    <property type="term" value="C:nucleus"/>
    <property type="evidence" value="ECO:0007669"/>
    <property type="project" value="UniProtKB-SubCell"/>
</dbReference>
<dbReference type="Gene3D" id="3.30.470.30">
    <property type="entry name" value="DNA ligase/mRNA capping enzyme"/>
    <property type="match status" value="1"/>
</dbReference>
<dbReference type="Pfam" id="PF21974">
    <property type="entry name" value="SPN1_m3Gcap_bd"/>
    <property type="match status" value="1"/>
</dbReference>
<dbReference type="GO" id="GO:0061015">
    <property type="term" value="P:snRNA import into nucleus"/>
    <property type="evidence" value="ECO:0007669"/>
    <property type="project" value="InterPro"/>
</dbReference>
<proteinExistence type="inferred from homology"/>
<evidence type="ECO:0000256" key="9">
    <source>
        <dbReference type="ARBA" id="ARBA00023242"/>
    </source>
</evidence>
<protein>
    <recommendedName>
        <fullName evidence="5">Snurportin-1</fullName>
    </recommendedName>
</protein>
<reference evidence="11" key="1">
    <citation type="submission" date="2021-09" db="EMBL/GenBank/DDBJ databases">
        <authorList>
            <consortium name="AG Swart"/>
            <person name="Singh M."/>
            <person name="Singh A."/>
            <person name="Seah K."/>
            <person name="Emmerich C."/>
        </authorList>
    </citation>
    <scope>NUCLEOTIDE SEQUENCE</scope>
    <source>
        <strain evidence="11">ATCC30299</strain>
    </source>
</reference>
<comment type="caution">
    <text evidence="11">The sequence shown here is derived from an EMBL/GenBank/DDBJ whole genome shotgun (WGS) entry which is preliminary data.</text>
</comment>
<dbReference type="InterPro" id="IPR047857">
    <property type="entry name" value="Snurportin1_C"/>
</dbReference>
<dbReference type="GO" id="GO:0005737">
    <property type="term" value="C:cytoplasm"/>
    <property type="evidence" value="ECO:0007669"/>
    <property type="project" value="UniProtKB-SubCell"/>
</dbReference>
<name>A0AAU9ILI6_9CILI</name>
<evidence type="ECO:0000256" key="5">
    <source>
        <dbReference type="ARBA" id="ARBA00016034"/>
    </source>
</evidence>
<gene>
    <name evidence="11" type="ORF">BSTOLATCC_MIC7803</name>
</gene>
<dbReference type="EMBL" id="CAJZBQ010000009">
    <property type="protein sequence ID" value="CAG9313018.1"/>
    <property type="molecule type" value="Genomic_DNA"/>
</dbReference>
<comment type="function">
    <text evidence="1">Functions as an U snRNP-specific nuclear import adapter. Involved in the trimethylguanosine (m3G)-cap-dependent nuclear import of U snRNPs. Binds specifically to the terminal m3G-cap U snRNAs.</text>
</comment>
<evidence type="ECO:0000256" key="4">
    <source>
        <dbReference type="ARBA" id="ARBA00007540"/>
    </source>
</evidence>
<evidence type="ECO:0000256" key="7">
    <source>
        <dbReference type="ARBA" id="ARBA00022490"/>
    </source>
</evidence>
<evidence type="ECO:0000256" key="1">
    <source>
        <dbReference type="ARBA" id="ARBA00003975"/>
    </source>
</evidence>
<evidence type="ECO:0000256" key="6">
    <source>
        <dbReference type="ARBA" id="ARBA00022448"/>
    </source>
</evidence>
<sequence length="355" mass="42271">MSFRPNRAFIPNPNYNEKDSNRRFNFARKLRNDQREKFREKNQGLGEFSDENSVFYCNQIMTEDYLTSLDYIDGINFLVMPRPLGEKCLLVTKNGRTYLYGYSGFLIMHFQSFFPVDDLDDDFIILDCIFNQDSNTIFIQDIQLWERQNLCDIKAEDRLTYLKTKLEEIDTSTNRTNYQFQRLPWVSANNEGLSWVYFSQWPFPRDGITFYNKSGSYVHGLNPDVLIWKDSNCSIDCQIRTGNIEVMLRAKFDGSLQTLEGYTLFKLDKKIMRKNEICHWSVLKCYIWDLDWESHDPKINRLEVIAATDRIHPYSWRQVLFLYLFDINPITYGMIEQALATQMEYSERMPILYLN</sequence>
<keyword evidence="8" id="KW-0694">RNA-binding</keyword>
<dbReference type="Proteomes" id="UP001162131">
    <property type="component" value="Unassembled WGS sequence"/>
</dbReference>
<accession>A0AAU9ILI6</accession>
<dbReference type="SUPFAM" id="SSF56091">
    <property type="entry name" value="DNA ligase/mRNA capping enzyme, catalytic domain"/>
    <property type="match status" value="1"/>
</dbReference>
<organism evidence="11 12">
    <name type="scientific">Blepharisma stoltei</name>
    <dbReference type="NCBI Taxonomy" id="1481888"/>
    <lineage>
        <taxon>Eukaryota</taxon>
        <taxon>Sar</taxon>
        <taxon>Alveolata</taxon>
        <taxon>Ciliophora</taxon>
        <taxon>Postciliodesmatophora</taxon>
        <taxon>Heterotrichea</taxon>
        <taxon>Heterotrichida</taxon>
        <taxon>Blepharismidae</taxon>
        <taxon>Blepharisma</taxon>
    </lineage>
</organism>
<evidence type="ECO:0000256" key="8">
    <source>
        <dbReference type="ARBA" id="ARBA00022884"/>
    </source>
</evidence>
<dbReference type="AlphaFoldDB" id="A0AAU9ILI6"/>
<comment type="similarity">
    <text evidence="4">Belongs to the snurportin family.</text>
</comment>
<evidence type="ECO:0000256" key="3">
    <source>
        <dbReference type="ARBA" id="ARBA00004496"/>
    </source>
</evidence>
<keyword evidence="6" id="KW-0813">Transport</keyword>
<feature type="domain" description="Snurportin-1 m3G cap-binding" evidence="10">
    <location>
        <begin position="59"/>
        <end position="226"/>
    </location>
</feature>
<evidence type="ECO:0000256" key="2">
    <source>
        <dbReference type="ARBA" id="ARBA00004123"/>
    </source>
</evidence>
<keyword evidence="9" id="KW-0539">Nucleus</keyword>
<evidence type="ECO:0000313" key="11">
    <source>
        <dbReference type="EMBL" id="CAG9313018.1"/>
    </source>
</evidence>
<keyword evidence="7" id="KW-0963">Cytoplasm</keyword>